<proteinExistence type="predicted"/>
<dbReference type="InterPro" id="IPR002372">
    <property type="entry name" value="PQQ_rpt_dom"/>
</dbReference>
<comment type="caution">
    <text evidence="3">The sequence shown here is derived from an EMBL/GenBank/DDBJ whole genome shotgun (WGS) entry which is preliminary data.</text>
</comment>
<feature type="domain" description="Pyrrolo-quinoline quinone repeat" evidence="2">
    <location>
        <begin position="238"/>
        <end position="427"/>
    </location>
</feature>
<feature type="signal peptide" evidence="1">
    <location>
        <begin position="1"/>
        <end position="31"/>
    </location>
</feature>
<dbReference type="AlphaFoldDB" id="A0A841FW61"/>
<dbReference type="PROSITE" id="PS51257">
    <property type="entry name" value="PROKAR_LIPOPROTEIN"/>
    <property type="match status" value="1"/>
</dbReference>
<dbReference type="InterPro" id="IPR011047">
    <property type="entry name" value="Quinoprotein_ADH-like_sf"/>
</dbReference>
<dbReference type="SUPFAM" id="SSF50998">
    <property type="entry name" value="Quinoprotein alcohol dehydrogenase-like"/>
    <property type="match status" value="2"/>
</dbReference>
<evidence type="ECO:0000313" key="4">
    <source>
        <dbReference type="Proteomes" id="UP000548476"/>
    </source>
</evidence>
<feature type="chain" id="PRO_5038496490" evidence="1">
    <location>
        <begin position="32"/>
        <end position="459"/>
    </location>
</feature>
<evidence type="ECO:0000313" key="3">
    <source>
        <dbReference type="EMBL" id="MBB6037567.1"/>
    </source>
</evidence>
<organism evidence="3 4">
    <name type="scientific">Phytomonospora endophytica</name>
    <dbReference type="NCBI Taxonomy" id="714109"/>
    <lineage>
        <taxon>Bacteria</taxon>
        <taxon>Bacillati</taxon>
        <taxon>Actinomycetota</taxon>
        <taxon>Actinomycetes</taxon>
        <taxon>Micromonosporales</taxon>
        <taxon>Micromonosporaceae</taxon>
        <taxon>Phytomonospora</taxon>
    </lineage>
</organism>
<sequence length="459" mass="49044">MRSPLRTLGSLVAVALLALTAGCSKPSANLAQPTEWTRAVPAAYGRPLDSRIAEGTVLVTTTNGLIGMDPKTGAQRWWRDFAKDFDDSLGGEMSRGVAMFALTIAGDAIVVTKSAENTPGDTGRSGHEVLDLATGQTRFTVLPKVDSADGWSFVHVTKTSIIDFQCVDLVECDITSLPLDGGAPQWTVNLPGGRVDLPDQLSWNQERGYSSDGNSPPIWRVATEPEFALVNNHKTDTATTVDLDTGRILGEWKHAETRAWYVLVGPTVVEVGGGDTIRGLDPATGEERWNHVPLAAASAPFGYHGLLVDGGVLIDETESDSGVKRYQFVDLLTGPQGEPLTATRPNALVVRPELVITVDELLSEVTATDPASGQPLWTGTLPNGDGAYRLFESVLTEDTLVITATTGFDDPGALHAVDTATGRVRTWEGQWILGTGDGMIIAVSGDEYEGEFALHSHWL</sequence>
<name>A0A841FW61_9ACTN</name>
<dbReference type="Gene3D" id="2.130.10.10">
    <property type="entry name" value="YVTN repeat-like/Quinoprotein amine dehydrogenase"/>
    <property type="match status" value="1"/>
</dbReference>
<dbReference type="Pfam" id="PF13360">
    <property type="entry name" value="PQQ_2"/>
    <property type="match status" value="1"/>
</dbReference>
<dbReference type="EMBL" id="JACHGT010000012">
    <property type="protein sequence ID" value="MBB6037567.1"/>
    <property type="molecule type" value="Genomic_DNA"/>
</dbReference>
<accession>A0A841FW61</accession>
<evidence type="ECO:0000256" key="1">
    <source>
        <dbReference type="SAM" id="SignalP"/>
    </source>
</evidence>
<evidence type="ECO:0000259" key="2">
    <source>
        <dbReference type="Pfam" id="PF13360"/>
    </source>
</evidence>
<reference evidence="3 4" key="1">
    <citation type="submission" date="2020-08" db="EMBL/GenBank/DDBJ databases">
        <title>Genomic Encyclopedia of Type Strains, Phase IV (KMG-IV): sequencing the most valuable type-strain genomes for metagenomic binning, comparative biology and taxonomic classification.</title>
        <authorList>
            <person name="Goeker M."/>
        </authorList>
    </citation>
    <scope>NUCLEOTIDE SEQUENCE [LARGE SCALE GENOMIC DNA]</scope>
    <source>
        <strain evidence="3 4">YIM 65646</strain>
    </source>
</reference>
<dbReference type="InterPro" id="IPR015943">
    <property type="entry name" value="WD40/YVTN_repeat-like_dom_sf"/>
</dbReference>
<protein>
    <submittedName>
        <fullName evidence="3">Outer membrane protein assembly factor BamB</fullName>
    </submittedName>
</protein>
<keyword evidence="4" id="KW-1185">Reference proteome</keyword>
<dbReference type="Proteomes" id="UP000548476">
    <property type="component" value="Unassembled WGS sequence"/>
</dbReference>
<keyword evidence="1" id="KW-0732">Signal</keyword>
<gene>
    <name evidence="3" type="ORF">HNR73_005443</name>
</gene>
<dbReference type="RefSeq" id="WP_184790376.1">
    <property type="nucleotide sequence ID" value="NZ_BONT01000085.1"/>
</dbReference>